<dbReference type="InterPro" id="IPR003594">
    <property type="entry name" value="HATPase_dom"/>
</dbReference>
<dbReference type="OMA" id="WSIAFYV"/>
<feature type="domain" description="Histidine kinase" evidence="2">
    <location>
        <begin position="4"/>
        <end position="222"/>
    </location>
</feature>
<dbReference type="PROSITE" id="PS50109">
    <property type="entry name" value="HIS_KIN"/>
    <property type="match status" value="1"/>
</dbReference>
<dbReference type="PANTHER" id="PTHR43719">
    <property type="entry name" value="TWO-COMPONENT HISTIDINE KINASE"/>
    <property type="match status" value="1"/>
</dbReference>
<dbReference type="SUPFAM" id="SSF47384">
    <property type="entry name" value="Homodimeric domain of signal transducing histidine kinase"/>
    <property type="match status" value="1"/>
</dbReference>
<dbReference type="SMART" id="SM00387">
    <property type="entry name" value="HATPase_c"/>
    <property type="match status" value="1"/>
</dbReference>
<dbReference type="RefSeq" id="XP_004035781.1">
    <property type="nucleotide sequence ID" value="XM_004035733.1"/>
</dbReference>
<dbReference type="InterPro" id="IPR036890">
    <property type="entry name" value="HATPase_C_sf"/>
</dbReference>
<dbReference type="InterPro" id="IPR004358">
    <property type="entry name" value="Sig_transdc_His_kin-like_C"/>
</dbReference>
<feature type="non-terminal residue" evidence="3">
    <location>
        <position position="249"/>
    </location>
</feature>
<dbReference type="STRING" id="857967.G0QR55"/>
<accession>G0QR55</accession>
<evidence type="ECO:0000259" key="2">
    <source>
        <dbReference type="PROSITE" id="PS50109"/>
    </source>
</evidence>
<dbReference type="Gene3D" id="3.30.565.10">
    <property type="entry name" value="Histidine kinase-like ATPase, C-terminal domain"/>
    <property type="match status" value="1"/>
</dbReference>
<dbReference type="InParanoid" id="G0QR55"/>
<evidence type="ECO:0000313" key="3">
    <source>
        <dbReference type="EMBL" id="EGR32295.1"/>
    </source>
</evidence>
<dbReference type="SMART" id="SM00388">
    <property type="entry name" value="HisKA"/>
    <property type="match status" value="1"/>
</dbReference>
<dbReference type="GO" id="GO:0000155">
    <property type="term" value="F:phosphorelay sensor kinase activity"/>
    <property type="evidence" value="ECO:0007669"/>
    <property type="project" value="InterPro"/>
</dbReference>
<gene>
    <name evidence="3" type="ORF">IMG5_089000</name>
</gene>
<dbReference type="CDD" id="cd00082">
    <property type="entry name" value="HisKA"/>
    <property type="match status" value="1"/>
</dbReference>
<dbReference type="GeneID" id="14908458"/>
<dbReference type="InterPro" id="IPR036097">
    <property type="entry name" value="HisK_dim/P_sf"/>
</dbReference>
<dbReference type="Pfam" id="PF00512">
    <property type="entry name" value="HisKA"/>
    <property type="match status" value="1"/>
</dbReference>
<dbReference type="SUPFAM" id="SSF55874">
    <property type="entry name" value="ATPase domain of HSP90 chaperone/DNA topoisomerase II/histidine kinase"/>
    <property type="match status" value="1"/>
</dbReference>
<protein>
    <recommendedName>
        <fullName evidence="2">Histidine kinase domain-containing protein</fullName>
    </recommendedName>
</protein>
<name>G0QR55_ICHMU</name>
<dbReference type="Proteomes" id="UP000008983">
    <property type="component" value="Unassembled WGS sequence"/>
</dbReference>
<dbReference type="Gene3D" id="1.10.287.130">
    <property type="match status" value="1"/>
</dbReference>
<evidence type="ECO:0000256" key="1">
    <source>
        <dbReference type="ARBA" id="ARBA00022553"/>
    </source>
</evidence>
<dbReference type="EMBL" id="GL983726">
    <property type="protein sequence ID" value="EGR32295.1"/>
    <property type="molecule type" value="Genomic_DNA"/>
</dbReference>
<reference evidence="3 4" key="1">
    <citation type="submission" date="2011-07" db="EMBL/GenBank/DDBJ databases">
        <authorList>
            <person name="Coyne R."/>
            <person name="Brami D."/>
            <person name="Johnson J."/>
            <person name="Hostetler J."/>
            <person name="Hannick L."/>
            <person name="Clark T."/>
            <person name="Cassidy-Hanley D."/>
            <person name="Inman J."/>
        </authorList>
    </citation>
    <scope>NUCLEOTIDE SEQUENCE [LARGE SCALE GENOMIC DNA]</scope>
    <source>
        <strain evidence="3 4">G5</strain>
    </source>
</reference>
<dbReference type="InterPro" id="IPR003661">
    <property type="entry name" value="HisK_dim/P_dom"/>
</dbReference>
<dbReference type="OrthoDB" id="297207at2759"/>
<keyword evidence="1" id="KW-0597">Phosphoprotein</keyword>
<dbReference type="AlphaFoldDB" id="G0QR55"/>
<proteinExistence type="predicted"/>
<dbReference type="Pfam" id="PF02518">
    <property type="entry name" value="HATPase_c"/>
    <property type="match status" value="1"/>
</dbReference>
<dbReference type="eggNOG" id="KOG0519">
    <property type="taxonomic scope" value="Eukaryota"/>
</dbReference>
<evidence type="ECO:0000313" key="4">
    <source>
        <dbReference type="Proteomes" id="UP000008983"/>
    </source>
</evidence>
<dbReference type="InterPro" id="IPR050956">
    <property type="entry name" value="2C_system_His_kinase"/>
</dbReference>
<dbReference type="PANTHER" id="PTHR43719:SF28">
    <property type="entry name" value="PEROXIDE STRESS-ACTIVATED HISTIDINE KINASE MAK1-RELATED"/>
    <property type="match status" value="1"/>
</dbReference>
<keyword evidence="4" id="KW-1185">Reference proteome</keyword>
<organism evidence="3 4">
    <name type="scientific">Ichthyophthirius multifiliis</name>
    <name type="common">White spot disease agent</name>
    <name type="synonym">Ich</name>
    <dbReference type="NCBI Taxonomy" id="5932"/>
    <lineage>
        <taxon>Eukaryota</taxon>
        <taxon>Sar</taxon>
        <taxon>Alveolata</taxon>
        <taxon>Ciliophora</taxon>
        <taxon>Intramacronucleata</taxon>
        <taxon>Oligohymenophorea</taxon>
        <taxon>Hymenostomatida</taxon>
        <taxon>Ophryoglenina</taxon>
        <taxon>Ichthyophthirius</taxon>
    </lineage>
</organism>
<dbReference type="InterPro" id="IPR005467">
    <property type="entry name" value="His_kinase_dom"/>
</dbReference>
<dbReference type="PRINTS" id="PR00344">
    <property type="entry name" value="BCTRLSENSOR"/>
</dbReference>
<sequence>MVSFASHELRTPLNSIIAMLETMINNPNKNYLKNAILNAKYLLCMTNDLLDLAQIKVNKFKLNIKKFNLKYLLVEILEMFQIQAFEQQINLNMNYDCEEEIHSDKNRIRQILINLLGNSFKFTLNGKICVNVEKYDEFLIQISVEDTGIGIKQENLSKLFTVFGKIDGEEAINLNQQGVGLGLVISNMIAYQLGDNNNQKGIEVESEYGYGSIFKFKIYIHKDEANIISNSQQLYQQALFQDNDDILEE</sequence>